<proteinExistence type="predicted"/>
<feature type="region of interest" description="Disordered" evidence="1">
    <location>
        <begin position="182"/>
        <end position="216"/>
    </location>
</feature>
<protein>
    <submittedName>
        <fullName evidence="2">Uncharacterized protein</fullName>
    </submittedName>
</protein>
<feature type="compositionally biased region" description="Acidic residues" evidence="1">
    <location>
        <begin position="39"/>
        <end position="55"/>
    </location>
</feature>
<sequence length="438" mass="49801">MTSPFTKEFLKAGVKRKLSGDCVDGKREVKGRVHFESNGDSDDNDDAKDSGDDDIVMQDVSSEGEDLGEDLDMELFGDGLTSLSRSFRELVITPSATKAMLSIAKDNQEYLYPVTVIRTYPNYDPCITLHSVHSNRYRATAVAKRHFKSLYPSLYAPHDPLLQHLGPDGHFMGRECVHEEYFSDGESEGGREKGDNDSDRDSDEEDPDKLPPEIEVTSASRVPLIQPYLHDPWSDPQNLPDEGYVFVLFVETSSSARPGQTSRAIRGVFKYREDANERAENQMSLLVGDLKISDWYDGCYHGEKVYVNCQKTFALLPMREVVVSRAYVKMVRVKGWEVMDGKDGAMKNGYEGEEEEMEVSRLTKEEEMAGVKAIAKYMEEKALLNIKEKEERAQRSREKRRKRREKEKLDDEFFYTLPGSDDSPEDTKSEDSVEEGRV</sequence>
<feature type="compositionally biased region" description="Basic and acidic residues" evidence="1">
    <location>
        <begin position="425"/>
        <end position="438"/>
    </location>
</feature>
<dbReference type="OrthoDB" id="5406823at2759"/>
<evidence type="ECO:0000313" key="2">
    <source>
        <dbReference type="EMBL" id="RPB01082.1"/>
    </source>
</evidence>
<keyword evidence="3" id="KW-1185">Reference proteome</keyword>
<dbReference type="AlphaFoldDB" id="A0A3N4JW79"/>
<name>A0A3N4JW79_9PEZI</name>
<evidence type="ECO:0000256" key="1">
    <source>
        <dbReference type="SAM" id="MobiDB-lite"/>
    </source>
</evidence>
<evidence type="ECO:0000313" key="3">
    <source>
        <dbReference type="Proteomes" id="UP000276215"/>
    </source>
</evidence>
<reference evidence="2 3" key="1">
    <citation type="journal article" date="2018" name="Nat. Ecol. Evol.">
        <title>Pezizomycetes genomes reveal the molecular basis of ectomycorrhizal truffle lifestyle.</title>
        <authorList>
            <person name="Murat C."/>
            <person name="Payen T."/>
            <person name="Noel B."/>
            <person name="Kuo A."/>
            <person name="Morin E."/>
            <person name="Chen J."/>
            <person name="Kohler A."/>
            <person name="Krizsan K."/>
            <person name="Balestrini R."/>
            <person name="Da Silva C."/>
            <person name="Montanini B."/>
            <person name="Hainaut M."/>
            <person name="Levati E."/>
            <person name="Barry K.W."/>
            <person name="Belfiori B."/>
            <person name="Cichocki N."/>
            <person name="Clum A."/>
            <person name="Dockter R.B."/>
            <person name="Fauchery L."/>
            <person name="Guy J."/>
            <person name="Iotti M."/>
            <person name="Le Tacon F."/>
            <person name="Lindquist E.A."/>
            <person name="Lipzen A."/>
            <person name="Malagnac F."/>
            <person name="Mello A."/>
            <person name="Molinier V."/>
            <person name="Miyauchi S."/>
            <person name="Poulain J."/>
            <person name="Riccioni C."/>
            <person name="Rubini A."/>
            <person name="Sitrit Y."/>
            <person name="Splivallo R."/>
            <person name="Traeger S."/>
            <person name="Wang M."/>
            <person name="Zifcakova L."/>
            <person name="Wipf D."/>
            <person name="Zambonelli A."/>
            <person name="Paolocci F."/>
            <person name="Nowrousian M."/>
            <person name="Ottonello S."/>
            <person name="Baldrian P."/>
            <person name="Spatafora J.W."/>
            <person name="Henrissat B."/>
            <person name="Nagy L.G."/>
            <person name="Aury J.M."/>
            <person name="Wincker P."/>
            <person name="Grigoriev I.V."/>
            <person name="Bonfante P."/>
            <person name="Martin F.M."/>
        </authorList>
    </citation>
    <scope>NUCLEOTIDE SEQUENCE [LARGE SCALE GENOMIC DNA]</scope>
    <source>
        <strain evidence="2 3">120613-1</strain>
    </source>
</reference>
<dbReference type="Proteomes" id="UP000276215">
    <property type="component" value="Unassembled WGS sequence"/>
</dbReference>
<accession>A0A3N4JW79</accession>
<gene>
    <name evidence="2" type="ORF">L873DRAFT_1788681</name>
</gene>
<dbReference type="EMBL" id="ML120376">
    <property type="protein sequence ID" value="RPB01082.1"/>
    <property type="molecule type" value="Genomic_DNA"/>
</dbReference>
<organism evidence="2 3">
    <name type="scientific">Choiromyces venosus 120613-1</name>
    <dbReference type="NCBI Taxonomy" id="1336337"/>
    <lineage>
        <taxon>Eukaryota</taxon>
        <taxon>Fungi</taxon>
        <taxon>Dikarya</taxon>
        <taxon>Ascomycota</taxon>
        <taxon>Pezizomycotina</taxon>
        <taxon>Pezizomycetes</taxon>
        <taxon>Pezizales</taxon>
        <taxon>Tuberaceae</taxon>
        <taxon>Choiromyces</taxon>
    </lineage>
</organism>
<feature type="region of interest" description="Disordered" evidence="1">
    <location>
        <begin position="388"/>
        <end position="438"/>
    </location>
</feature>
<feature type="region of interest" description="Disordered" evidence="1">
    <location>
        <begin position="33"/>
        <end position="55"/>
    </location>
</feature>
<feature type="compositionally biased region" description="Basic and acidic residues" evidence="1">
    <location>
        <begin position="188"/>
        <end position="199"/>
    </location>
</feature>